<dbReference type="GO" id="GO:0101005">
    <property type="term" value="F:deubiquitinase activity"/>
    <property type="evidence" value="ECO:0007669"/>
    <property type="project" value="TreeGrafter"/>
</dbReference>
<feature type="region of interest" description="Disordered" evidence="4">
    <location>
        <begin position="1"/>
        <end position="53"/>
    </location>
</feature>
<dbReference type="InterPro" id="IPR042266">
    <property type="entry name" value="PPPDE_sf"/>
</dbReference>
<evidence type="ECO:0000256" key="2">
    <source>
        <dbReference type="ARBA" id="ARBA00022670"/>
    </source>
</evidence>
<reference evidence="6" key="1">
    <citation type="journal article" date="2020" name="Stud. Mycol.">
        <title>101 Dothideomycetes genomes: a test case for predicting lifestyles and emergence of pathogens.</title>
        <authorList>
            <person name="Haridas S."/>
            <person name="Albert R."/>
            <person name="Binder M."/>
            <person name="Bloem J."/>
            <person name="Labutti K."/>
            <person name="Salamov A."/>
            <person name="Andreopoulos B."/>
            <person name="Baker S."/>
            <person name="Barry K."/>
            <person name="Bills G."/>
            <person name="Bluhm B."/>
            <person name="Cannon C."/>
            <person name="Castanera R."/>
            <person name="Culley D."/>
            <person name="Daum C."/>
            <person name="Ezra D."/>
            <person name="Gonzalez J."/>
            <person name="Henrissat B."/>
            <person name="Kuo A."/>
            <person name="Liang C."/>
            <person name="Lipzen A."/>
            <person name="Lutzoni F."/>
            <person name="Magnuson J."/>
            <person name="Mondo S."/>
            <person name="Nolan M."/>
            <person name="Ohm R."/>
            <person name="Pangilinan J."/>
            <person name="Park H.-J."/>
            <person name="Ramirez L."/>
            <person name="Alfaro M."/>
            <person name="Sun H."/>
            <person name="Tritt A."/>
            <person name="Yoshinaga Y."/>
            <person name="Zwiers L.-H."/>
            <person name="Turgeon B."/>
            <person name="Goodwin S."/>
            <person name="Spatafora J."/>
            <person name="Crous P."/>
            <person name="Grigoriev I."/>
        </authorList>
    </citation>
    <scope>NUCLEOTIDE SEQUENCE</scope>
    <source>
        <strain evidence="6">CBS 130266</strain>
    </source>
</reference>
<keyword evidence="7" id="KW-1185">Reference proteome</keyword>
<dbReference type="PROSITE" id="PS51858">
    <property type="entry name" value="PPPDE"/>
    <property type="match status" value="1"/>
</dbReference>
<dbReference type="OrthoDB" id="412286at2759"/>
<sequence>MPSSSSSKNSNSTTDSPNSSSSTKAPFSPASSRTKRLAKHNPRRSTSYHGCESTPKTKIRINVYDLLPPGKLATVLWTIGSSLLHTGVAIKNREYAYGGHEKRGVSGVYYTRPRLEPPGGTFRLEIFHGYTFLTPSEIETVIKEASERFQGTSYSLLKNNCNHFTSYLCLKLTRREAPRWINRAAGIGVAFPCVVPRDWIQPPDYETADGELVDDEEDDDERTRILRKEQWRRPRVSEEEQSSWESQMDRIGGKVARSGCPSDRPRPVMLRDASGREMPPSERAPVPRGLS</sequence>
<dbReference type="Gene3D" id="3.90.1720.30">
    <property type="entry name" value="PPPDE domains"/>
    <property type="match status" value="1"/>
</dbReference>
<dbReference type="GO" id="GO:0016579">
    <property type="term" value="P:protein deubiquitination"/>
    <property type="evidence" value="ECO:0007669"/>
    <property type="project" value="TreeGrafter"/>
</dbReference>
<dbReference type="SMART" id="SM01179">
    <property type="entry name" value="DUF862"/>
    <property type="match status" value="1"/>
</dbReference>
<accession>A0A9P4NR54</accession>
<name>A0A9P4NR54_9PEZI</name>
<keyword evidence="3" id="KW-0378">Hydrolase</keyword>
<evidence type="ECO:0000256" key="1">
    <source>
        <dbReference type="ARBA" id="ARBA00008140"/>
    </source>
</evidence>
<dbReference type="Proteomes" id="UP000800235">
    <property type="component" value="Unassembled WGS sequence"/>
</dbReference>
<dbReference type="GO" id="GO:0006508">
    <property type="term" value="P:proteolysis"/>
    <property type="evidence" value="ECO:0007669"/>
    <property type="project" value="UniProtKB-KW"/>
</dbReference>
<dbReference type="AlphaFoldDB" id="A0A9P4NR54"/>
<dbReference type="PANTHER" id="PTHR12378:SF80">
    <property type="entry name" value="IP06716P-RELATED"/>
    <property type="match status" value="1"/>
</dbReference>
<protein>
    <submittedName>
        <fullName evidence="6">DUF862-domain-containing protein</fullName>
    </submittedName>
</protein>
<evidence type="ECO:0000259" key="5">
    <source>
        <dbReference type="PROSITE" id="PS51858"/>
    </source>
</evidence>
<feature type="compositionally biased region" description="Low complexity" evidence="4">
    <location>
        <begin position="1"/>
        <end position="32"/>
    </location>
</feature>
<dbReference type="InterPro" id="IPR008580">
    <property type="entry name" value="PPPDE_dom"/>
</dbReference>
<proteinExistence type="inferred from homology"/>
<keyword evidence="2" id="KW-0645">Protease</keyword>
<dbReference type="PANTHER" id="PTHR12378">
    <property type="entry name" value="DESUMOYLATING ISOPEPTIDASE"/>
    <property type="match status" value="1"/>
</dbReference>
<feature type="region of interest" description="Disordered" evidence="4">
    <location>
        <begin position="230"/>
        <end position="291"/>
    </location>
</feature>
<organism evidence="6 7">
    <name type="scientific">Tothia fuscella</name>
    <dbReference type="NCBI Taxonomy" id="1048955"/>
    <lineage>
        <taxon>Eukaryota</taxon>
        <taxon>Fungi</taxon>
        <taxon>Dikarya</taxon>
        <taxon>Ascomycota</taxon>
        <taxon>Pezizomycotina</taxon>
        <taxon>Dothideomycetes</taxon>
        <taxon>Pleosporomycetidae</taxon>
        <taxon>Venturiales</taxon>
        <taxon>Cylindrosympodiaceae</taxon>
        <taxon>Tothia</taxon>
    </lineage>
</organism>
<gene>
    <name evidence="6" type="ORF">EJ08DRAFT_588952</name>
</gene>
<evidence type="ECO:0000313" key="6">
    <source>
        <dbReference type="EMBL" id="KAF2430570.1"/>
    </source>
</evidence>
<comment type="caution">
    <text evidence="6">The sequence shown here is derived from an EMBL/GenBank/DDBJ whole genome shotgun (WGS) entry which is preliminary data.</text>
</comment>
<dbReference type="EMBL" id="MU007038">
    <property type="protein sequence ID" value="KAF2430570.1"/>
    <property type="molecule type" value="Genomic_DNA"/>
</dbReference>
<dbReference type="Pfam" id="PF05903">
    <property type="entry name" value="Peptidase_C97"/>
    <property type="match status" value="1"/>
</dbReference>
<feature type="domain" description="PPPDE" evidence="5">
    <location>
        <begin position="57"/>
        <end position="199"/>
    </location>
</feature>
<comment type="similarity">
    <text evidence="1">Belongs to the DeSI family.</text>
</comment>
<evidence type="ECO:0000256" key="4">
    <source>
        <dbReference type="SAM" id="MobiDB-lite"/>
    </source>
</evidence>
<feature type="compositionally biased region" description="Basic residues" evidence="4">
    <location>
        <begin position="33"/>
        <end position="43"/>
    </location>
</feature>
<evidence type="ECO:0000256" key="3">
    <source>
        <dbReference type="ARBA" id="ARBA00022801"/>
    </source>
</evidence>
<evidence type="ECO:0000313" key="7">
    <source>
        <dbReference type="Proteomes" id="UP000800235"/>
    </source>
</evidence>